<dbReference type="AlphaFoldDB" id="A0A4Z0NZS2"/>
<dbReference type="EMBL" id="SRLA01000006">
    <property type="protein sequence ID" value="TGE04320.1"/>
    <property type="molecule type" value="Genomic_DNA"/>
</dbReference>
<dbReference type="OrthoDB" id="886882at2"/>
<dbReference type="Proteomes" id="UP000298337">
    <property type="component" value="Unassembled WGS sequence"/>
</dbReference>
<protein>
    <submittedName>
        <fullName evidence="1">Uncharacterized protein</fullName>
    </submittedName>
</protein>
<evidence type="ECO:0000313" key="1">
    <source>
        <dbReference type="EMBL" id="TGE04320.1"/>
    </source>
</evidence>
<sequence length="65" mass="7564">MEPEDEFLKNASTMVKFAKEEIKQFLGWTNKHSSYGQSAQLIVSKLETILKDIKELEEEFKNKQG</sequence>
<accession>A0A4Z0NZS2</accession>
<evidence type="ECO:0000313" key="2">
    <source>
        <dbReference type="Proteomes" id="UP000298337"/>
    </source>
</evidence>
<proteinExistence type="predicted"/>
<comment type="caution">
    <text evidence="1">The sequence shown here is derived from an EMBL/GenBank/DDBJ whole genome shotgun (WGS) entry which is preliminary data.</text>
</comment>
<keyword evidence="2" id="KW-1185">Reference proteome</keyword>
<gene>
    <name evidence="1" type="ORF">EU556_23940</name>
</gene>
<name>A0A4Z0NZS2_9BACT</name>
<reference evidence="1 2" key="1">
    <citation type="submission" date="2019-04" db="EMBL/GenBank/DDBJ databases">
        <authorList>
            <person name="Feng G."/>
            <person name="Zhang J."/>
            <person name="Zhu H."/>
        </authorList>
    </citation>
    <scope>NUCLEOTIDE SEQUENCE [LARGE SCALE GENOMIC DNA]</scope>
    <source>
        <strain evidence="1 2">92R-1</strain>
    </source>
</reference>
<dbReference type="RefSeq" id="WP_135436760.1">
    <property type="nucleotide sequence ID" value="NZ_SRLA01000006.1"/>
</dbReference>
<organism evidence="1 2">
    <name type="scientific">Hymenobacter fodinae</name>
    <dbReference type="NCBI Taxonomy" id="2510796"/>
    <lineage>
        <taxon>Bacteria</taxon>
        <taxon>Pseudomonadati</taxon>
        <taxon>Bacteroidota</taxon>
        <taxon>Cytophagia</taxon>
        <taxon>Cytophagales</taxon>
        <taxon>Hymenobacteraceae</taxon>
        <taxon>Hymenobacter</taxon>
    </lineage>
</organism>